<feature type="transmembrane region" description="Helical" evidence="9">
    <location>
        <begin position="21"/>
        <end position="38"/>
    </location>
</feature>
<dbReference type="InterPro" id="IPR008969">
    <property type="entry name" value="CarboxyPept-like_regulatory"/>
</dbReference>
<dbReference type="InterPro" id="IPR036942">
    <property type="entry name" value="Beta-barrel_TonB_sf"/>
</dbReference>
<evidence type="ECO:0000256" key="3">
    <source>
        <dbReference type="ARBA" id="ARBA00022452"/>
    </source>
</evidence>
<evidence type="ECO:0000256" key="2">
    <source>
        <dbReference type="ARBA" id="ARBA00022448"/>
    </source>
</evidence>
<organism evidence="11 12">
    <name type="scientific">Xanthomarina spongicola</name>
    <dbReference type="NCBI Taxonomy" id="570520"/>
    <lineage>
        <taxon>Bacteria</taxon>
        <taxon>Pseudomonadati</taxon>
        <taxon>Bacteroidota</taxon>
        <taxon>Flavobacteriia</taxon>
        <taxon>Flavobacteriales</taxon>
        <taxon>Flavobacteriaceae</taxon>
        <taxon>Xanthomarina</taxon>
    </lineage>
</organism>
<dbReference type="InterPro" id="IPR012910">
    <property type="entry name" value="Plug_dom"/>
</dbReference>
<dbReference type="Pfam" id="PF13715">
    <property type="entry name" value="CarbopepD_reg_2"/>
    <property type="match status" value="1"/>
</dbReference>
<dbReference type="GO" id="GO:0015344">
    <property type="term" value="F:siderophore uptake transmembrane transporter activity"/>
    <property type="evidence" value="ECO:0007669"/>
    <property type="project" value="TreeGrafter"/>
</dbReference>
<dbReference type="InterPro" id="IPR039426">
    <property type="entry name" value="TonB-dep_rcpt-like"/>
</dbReference>
<comment type="subcellular location">
    <subcellularLocation>
        <location evidence="1 8">Cell outer membrane</location>
        <topology evidence="1 8">Multi-pass membrane protein</topology>
    </subcellularLocation>
</comment>
<protein>
    <submittedName>
        <fullName evidence="11">Outer membrane receptor protein involved in Fe transport</fullName>
    </submittedName>
</protein>
<dbReference type="Gene3D" id="2.40.170.20">
    <property type="entry name" value="TonB-dependent receptor, beta-barrel domain"/>
    <property type="match status" value="1"/>
</dbReference>
<evidence type="ECO:0000313" key="12">
    <source>
        <dbReference type="Proteomes" id="UP000245430"/>
    </source>
</evidence>
<evidence type="ECO:0000256" key="1">
    <source>
        <dbReference type="ARBA" id="ARBA00004571"/>
    </source>
</evidence>
<dbReference type="SUPFAM" id="SSF56935">
    <property type="entry name" value="Porins"/>
    <property type="match status" value="1"/>
</dbReference>
<evidence type="ECO:0000256" key="8">
    <source>
        <dbReference type="PROSITE-ProRule" id="PRU01360"/>
    </source>
</evidence>
<dbReference type="Gene3D" id="2.170.130.10">
    <property type="entry name" value="TonB-dependent receptor, plug domain"/>
    <property type="match status" value="1"/>
</dbReference>
<keyword evidence="4 8" id="KW-0812">Transmembrane</keyword>
<dbReference type="OrthoDB" id="1109239at2"/>
<evidence type="ECO:0000256" key="5">
    <source>
        <dbReference type="ARBA" id="ARBA00022729"/>
    </source>
</evidence>
<dbReference type="PANTHER" id="PTHR30069:SF29">
    <property type="entry name" value="HEMOGLOBIN AND HEMOGLOBIN-HAPTOGLOBIN-BINDING PROTEIN 1-RELATED"/>
    <property type="match status" value="1"/>
</dbReference>
<reference evidence="11 12" key="1">
    <citation type="submission" date="2018-05" db="EMBL/GenBank/DDBJ databases">
        <title>Genomic Encyclopedia of Archaeal and Bacterial Type Strains, Phase II (KMG-II): from individual species to whole genera.</title>
        <authorList>
            <person name="Goeker M."/>
        </authorList>
    </citation>
    <scope>NUCLEOTIDE SEQUENCE [LARGE SCALE GENOMIC DNA]</scope>
    <source>
        <strain evidence="11 12">DSM 22637</strain>
    </source>
</reference>
<dbReference type="PROSITE" id="PS52016">
    <property type="entry name" value="TONB_DEPENDENT_REC_3"/>
    <property type="match status" value="1"/>
</dbReference>
<proteinExistence type="inferred from homology"/>
<keyword evidence="5" id="KW-0732">Signal</keyword>
<sequence>MIDITIQKFHTYYNRAIRRKLALILIIIPIFSFSQEKINGMIMQVNEDGKHIPVIGANVYWLNTTVGDVTDFDGKFTIPYKTDYKKLVVSYVGYKTDTLTVDNTDHIHHLLQPSSSLDEVVLTTRKQATARSYLQSQNIMNVSSDELLKAACCNLSESFETNPSIDVNFADAVSGTRQIKMLGLTSPYILITTENIPSIRGASQAYGLSFIPGSWVESIQITKGAGSVVNGYESIAGQINTELVKPRTDKSLFVNLYAGSNERLELNAHLNTKVSDKWDTGLYIHGNTHDKKHDINDDGFMDMPIYNQINIMNRWQYTNLEKGLVSFINVKYLNDGKQSGQLDFDPETDKLTTNAWGSEIDTQRFEAAAKFGYVDPEIPYRSLGVQSAFSWHEQESYFGLNIYDIVHNSVYANAMYNSIISDSRHKIKTGLSYTYDHYKELVNSTEYERTEASIGGFFEYNYDNLDKLNLTAGVRVDNHNLLGIFITPRLHMRYTPWEKSAVRASIGRGKRSANIFTENQNMFATSRQINIVNSGGDIYGLDPEIAWNYGVSFLQGFNLFGRKADVTLDFYKTNFINQVVVDYENPQAVSFYNLDGESFANSFQLELNYNVFSHFDLRLAYKYYNVKTQYQSGKLEKPLTAQNRLFANASYETPVKPNGANWKFDATYNWLSEQRFSSTAANPVAYQVSEYSPTFGTLNAQITKVFSPKFEIYLGGENITDVRQDNPIVSPDDPFGSYFDTTFVYGPIFGSMYYAGLRFKVE</sequence>
<dbReference type="Pfam" id="PF07715">
    <property type="entry name" value="Plug"/>
    <property type="match status" value="1"/>
</dbReference>
<keyword evidence="3 8" id="KW-1134">Transmembrane beta strand</keyword>
<comment type="caution">
    <text evidence="11">The sequence shown here is derived from an EMBL/GenBank/DDBJ whole genome shotgun (WGS) entry which is preliminary data.</text>
</comment>
<dbReference type="AlphaFoldDB" id="A0A316DS03"/>
<evidence type="ECO:0000256" key="7">
    <source>
        <dbReference type="ARBA" id="ARBA00023237"/>
    </source>
</evidence>
<keyword evidence="2 8" id="KW-0813">Transport</keyword>
<dbReference type="GO" id="GO:0044718">
    <property type="term" value="P:siderophore transmembrane transport"/>
    <property type="evidence" value="ECO:0007669"/>
    <property type="project" value="TreeGrafter"/>
</dbReference>
<dbReference type="PANTHER" id="PTHR30069">
    <property type="entry name" value="TONB-DEPENDENT OUTER MEMBRANE RECEPTOR"/>
    <property type="match status" value="1"/>
</dbReference>
<dbReference type="InterPro" id="IPR037066">
    <property type="entry name" value="Plug_dom_sf"/>
</dbReference>
<gene>
    <name evidence="11" type="ORF">LX78_00780</name>
</gene>
<evidence type="ECO:0000313" key="11">
    <source>
        <dbReference type="EMBL" id="PWK21067.1"/>
    </source>
</evidence>
<dbReference type="EMBL" id="QGGP01000001">
    <property type="protein sequence ID" value="PWK21067.1"/>
    <property type="molecule type" value="Genomic_DNA"/>
</dbReference>
<dbReference type="Proteomes" id="UP000245430">
    <property type="component" value="Unassembled WGS sequence"/>
</dbReference>
<keyword evidence="6 8" id="KW-0472">Membrane</keyword>
<evidence type="ECO:0000256" key="6">
    <source>
        <dbReference type="ARBA" id="ARBA00023136"/>
    </source>
</evidence>
<dbReference type="GO" id="GO:0009279">
    <property type="term" value="C:cell outer membrane"/>
    <property type="evidence" value="ECO:0007669"/>
    <property type="project" value="UniProtKB-SubCell"/>
</dbReference>
<dbReference type="SUPFAM" id="SSF49464">
    <property type="entry name" value="Carboxypeptidase regulatory domain-like"/>
    <property type="match status" value="1"/>
</dbReference>
<feature type="domain" description="TonB-dependent receptor plug" evidence="10">
    <location>
        <begin position="136"/>
        <end position="237"/>
    </location>
</feature>
<evidence type="ECO:0000256" key="4">
    <source>
        <dbReference type="ARBA" id="ARBA00022692"/>
    </source>
</evidence>
<keyword evidence="12" id="KW-1185">Reference proteome</keyword>
<name>A0A316DS03_9FLAO</name>
<keyword evidence="9" id="KW-1133">Transmembrane helix</keyword>
<keyword evidence="11" id="KW-0675">Receptor</keyword>
<evidence type="ECO:0000256" key="9">
    <source>
        <dbReference type="SAM" id="Phobius"/>
    </source>
</evidence>
<keyword evidence="7 8" id="KW-0998">Cell outer membrane</keyword>
<evidence type="ECO:0000259" key="10">
    <source>
        <dbReference type="Pfam" id="PF07715"/>
    </source>
</evidence>
<accession>A0A316DS03</accession>
<comment type="similarity">
    <text evidence="8">Belongs to the TonB-dependent receptor family.</text>
</comment>